<feature type="chain" id="PRO_5028834337" evidence="3">
    <location>
        <begin position="24"/>
        <end position="416"/>
    </location>
</feature>
<keyword evidence="3" id="KW-0732">Signal</keyword>
<dbReference type="Gene3D" id="1.20.1600.10">
    <property type="entry name" value="Outer membrane efflux proteins (OEP)"/>
    <property type="match status" value="1"/>
</dbReference>
<dbReference type="PANTHER" id="PTHR30203">
    <property type="entry name" value="OUTER MEMBRANE CATION EFFLUX PROTEIN"/>
    <property type="match status" value="1"/>
</dbReference>
<name>A0A7G9T9K2_PSEMX</name>
<evidence type="ECO:0000256" key="1">
    <source>
        <dbReference type="ARBA" id="ARBA00007613"/>
    </source>
</evidence>
<evidence type="ECO:0000256" key="2">
    <source>
        <dbReference type="SAM" id="Coils"/>
    </source>
</evidence>
<dbReference type="PANTHER" id="PTHR30203:SF24">
    <property type="entry name" value="BLR4935 PROTEIN"/>
    <property type="match status" value="1"/>
</dbReference>
<evidence type="ECO:0000313" key="5">
    <source>
        <dbReference type="Proteomes" id="UP000515838"/>
    </source>
</evidence>
<dbReference type="GO" id="GO:0015562">
    <property type="term" value="F:efflux transmembrane transporter activity"/>
    <property type="evidence" value="ECO:0007669"/>
    <property type="project" value="InterPro"/>
</dbReference>
<proteinExistence type="inferred from homology"/>
<sequence length="416" mass="45593">MNLRYAWVLALAGACGVVPWAHATEPLRLQEAVSRALGANPALAAEAAQLDAVRARAQREGLAPQYFVTGELENLGGTGSLSGVNSAESTLRVGRLIELGGKRAARQALGAAEIDQQQTAADATRIELASRTAARFIEVAVDQQRLDFANERVRQAERTRREVAGWVSAARNPESDLRAAEIVVANAELDREHAEHELSSARTTLAASWGDSIPDFDTVAADLTDLPEVEPLDTLLARLPNTIDQQAFSREARLAEARRRIAEAARKPDLNFNVGVRRLEGPSDQGLVMSVSVPLGSRTRAGYSIAEADAQLAAIEARRKAEQFERHQLVFEKYQELGHARTEVESLRGRVVPKAEQALAFTRRGFEAGRFSFLSLSQAQTTLFELRERLVEAYARYHTLLVELDRLTATTQDTLP</sequence>
<reference evidence="4 5" key="1">
    <citation type="submission" date="2020-08" db="EMBL/GenBank/DDBJ databases">
        <title>Streptomycin Non-resistant strain, P. mexicana.</title>
        <authorList>
            <person name="Ganesh-Kumar S."/>
            <person name="Zhe T."/>
            <person name="Yu Z."/>
            <person name="Min Y."/>
        </authorList>
    </citation>
    <scope>NUCLEOTIDE SEQUENCE [LARGE SCALE GENOMIC DNA]</scope>
    <source>
        <strain evidence="4 5">GTZY2</strain>
    </source>
</reference>
<dbReference type="EMBL" id="CP060731">
    <property type="protein sequence ID" value="QNN76777.1"/>
    <property type="molecule type" value="Genomic_DNA"/>
</dbReference>
<dbReference type="InterPro" id="IPR010131">
    <property type="entry name" value="MdtP/NodT-like"/>
</dbReference>
<organism evidence="4 5">
    <name type="scientific">Pseudoxanthomonas mexicana</name>
    <dbReference type="NCBI Taxonomy" id="128785"/>
    <lineage>
        <taxon>Bacteria</taxon>
        <taxon>Pseudomonadati</taxon>
        <taxon>Pseudomonadota</taxon>
        <taxon>Gammaproteobacteria</taxon>
        <taxon>Lysobacterales</taxon>
        <taxon>Lysobacteraceae</taxon>
        <taxon>Pseudoxanthomonas</taxon>
    </lineage>
</organism>
<feature type="coiled-coil region" evidence="2">
    <location>
        <begin position="139"/>
        <end position="204"/>
    </location>
</feature>
<protein>
    <submittedName>
        <fullName evidence="4">TolC family protein</fullName>
    </submittedName>
</protein>
<dbReference type="InterPro" id="IPR003423">
    <property type="entry name" value="OMP_efflux"/>
</dbReference>
<dbReference type="Proteomes" id="UP000515838">
    <property type="component" value="Chromosome"/>
</dbReference>
<evidence type="ECO:0000256" key="3">
    <source>
        <dbReference type="SAM" id="SignalP"/>
    </source>
</evidence>
<accession>A0A7G9T9K2</accession>
<dbReference type="RefSeq" id="WP_187572508.1">
    <property type="nucleotide sequence ID" value="NZ_CP060731.1"/>
</dbReference>
<gene>
    <name evidence="4" type="ORF">IAE60_12590</name>
</gene>
<evidence type="ECO:0000313" key="4">
    <source>
        <dbReference type="EMBL" id="QNN76777.1"/>
    </source>
</evidence>
<dbReference type="AlphaFoldDB" id="A0A7G9T9K2"/>
<dbReference type="Pfam" id="PF02321">
    <property type="entry name" value="OEP"/>
    <property type="match status" value="1"/>
</dbReference>
<dbReference type="GeneID" id="81471816"/>
<dbReference type="SUPFAM" id="SSF56954">
    <property type="entry name" value="Outer membrane efflux proteins (OEP)"/>
    <property type="match status" value="1"/>
</dbReference>
<feature type="signal peptide" evidence="3">
    <location>
        <begin position="1"/>
        <end position="23"/>
    </location>
</feature>
<keyword evidence="2" id="KW-0175">Coiled coil</keyword>
<comment type="similarity">
    <text evidence="1">Belongs to the outer membrane factor (OMF) (TC 1.B.17) family.</text>
</comment>
<dbReference type="PROSITE" id="PS51257">
    <property type="entry name" value="PROKAR_LIPOPROTEIN"/>
    <property type="match status" value="1"/>
</dbReference>